<evidence type="ECO:0000313" key="3">
    <source>
        <dbReference type="Proteomes" id="UP000265515"/>
    </source>
</evidence>
<proteinExistence type="predicted"/>
<sequence>MRRRSHNLILPRKIGGRGDDNAQLQRQRTRLSAPPAAGRCRRRPSLRPSPETLAKCPKRAKTTRALDGGGRGRHVDRRVGRNARARRFPAGREEKGSGGQGGEVGGKQESEEGRGTRRRGGWETGKRRGKRDKEERWVGNRKAKREEGQGSNSTAYVWASPYHSQYVQNKNELPPRTWPETPATFLSFFESGVARPFLRLWATVTVG</sequence>
<dbReference type="AlphaFoldDB" id="A0A388KEP1"/>
<feature type="region of interest" description="Disordered" evidence="1">
    <location>
        <begin position="1"/>
        <end position="152"/>
    </location>
</feature>
<feature type="compositionally biased region" description="Basic and acidic residues" evidence="1">
    <location>
        <begin position="106"/>
        <end position="148"/>
    </location>
</feature>
<evidence type="ECO:0000256" key="1">
    <source>
        <dbReference type="SAM" id="MobiDB-lite"/>
    </source>
</evidence>
<dbReference type="Gramene" id="GBG68518">
    <property type="protein sequence ID" value="GBG68518"/>
    <property type="gene ID" value="CBR_g3062"/>
</dbReference>
<keyword evidence="3" id="KW-1185">Reference proteome</keyword>
<gene>
    <name evidence="2" type="ORF">CBR_g3062</name>
</gene>
<feature type="compositionally biased region" description="Basic residues" evidence="1">
    <location>
        <begin position="71"/>
        <end position="89"/>
    </location>
</feature>
<dbReference type="Proteomes" id="UP000265515">
    <property type="component" value="Unassembled WGS sequence"/>
</dbReference>
<reference evidence="2 3" key="1">
    <citation type="journal article" date="2018" name="Cell">
        <title>The Chara Genome: Secondary Complexity and Implications for Plant Terrestrialization.</title>
        <authorList>
            <person name="Nishiyama T."/>
            <person name="Sakayama H."/>
            <person name="Vries J.D."/>
            <person name="Buschmann H."/>
            <person name="Saint-Marcoux D."/>
            <person name="Ullrich K.K."/>
            <person name="Haas F.B."/>
            <person name="Vanderstraeten L."/>
            <person name="Becker D."/>
            <person name="Lang D."/>
            <person name="Vosolsobe S."/>
            <person name="Rombauts S."/>
            <person name="Wilhelmsson P.K.I."/>
            <person name="Janitza P."/>
            <person name="Kern R."/>
            <person name="Heyl A."/>
            <person name="Rumpler F."/>
            <person name="Villalobos L.I.A.C."/>
            <person name="Clay J.M."/>
            <person name="Skokan R."/>
            <person name="Toyoda A."/>
            <person name="Suzuki Y."/>
            <person name="Kagoshima H."/>
            <person name="Schijlen E."/>
            <person name="Tajeshwar N."/>
            <person name="Catarino B."/>
            <person name="Hetherington A.J."/>
            <person name="Saltykova A."/>
            <person name="Bonnot C."/>
            <person name="Breuninger H."/>
            <person name="Symeonidi A."/>
            <person name="Radhakrishnan G.V."/>
            <person name="Van Nieuwerburgh F."/>
            <person name="Deforce D."/>
            <person name="Chang C."/>
            <person name="Karol K.G."/>
            <person name="Hedrich R."/>
            <person name="Ulvskov P."/>
            <person name="Glockner G."/>
            <person name="Delwiche C.F."/>
            <person name="Petrasek J."/>
            <person name="Van de Peer Y."/>
            <person name="Friml J."/>
            <person name="Beilby M."/>
            <person name="Dolan L."/>
            <person name="Kohara Y."/>
            <person name="Sugano S."/>
            <person name="Fujiyama A."/>
            <person name="Delaux P.-M."/>
            <person name="Quint M."/>
            <person name="TheiBen G."/>
            <person name="Hagemann M."/>
            <person name="Harholt J."/>
            <person name="Dunand C."/>
            <person name="Zachgo S."/>
            <person name="Langdale J."/>
            <person name="Maumus F."/>
            <person name="Straeten D.V.D."/>
            <person name="Gould S.B."/>
            <person name="Rensing S.A."/>
        </authorList>
    </citation>
    <scope>NUCLEOTIDE SEQUENCE [LARGE SCALE GENOMIC DNA]</scope>
    <source>
        <strain evidence="2 3">S276</strain>
    </source>
</reference>
<name>A0A388KEP1_CHABU</name>
<comment type="caution">
    <text evidence="2">The sequence shown here is derived from an EMBL/GenBank/DDBJ whole genome shotgun (WGS) entry which is preliminary data.</text>
</comment>
<dbReference type="EMBL" id="BFEA01000101">
    <property type="protein sequence ID" value="GBG68518.1"/>
    <property type="molecule type" value="Genomic_DNA"/>
</dbReference>
<accession>A0A388KEP1</accession>
<organism evidence="2 3">
    <name type="scientific">Chara braunii</name>
    <name type="common">Braun's stonewort</name>
    <dbReference type="NCBI Taxonomy" id="69332"/>
    <lineage>
        <taxon>Eukaryota</taxon>
        <taxon>Viridiplantae</taxon>
        <taxon>Streptophyta</taxon>
        <taxon>Charophyceae</taxon>
        <taxon>Charales</taxon>
        <taxon>Characeae</taxon>
        <taxon>Chara</taxon>
    </lineage>
</organism>
<protein>
    <submittedName>
        <fullName evidence="2">Uncharacterized protein</fullName>
    </submittedName>
</protein>
<evidence type="ECO:0000313" key="2">
    <source>
        <dbReference type="EMBL" id="GBG68518.1"/>
    </source>
</evidence>